<evidence type="ECO:0000256" key="6">
    <source>
        <dbReference type="ARBA" id="ARBA00023136"/>
    </source>
</evidence>
<keyword evidence="5 7" id="KW-1133">Transmembrane helix</keyword>
<evidence type="ECO:0000256" key="7">
    <source>
        <dbReference type="SAM" id="Phobius"/>
    </source>
</evidence>
<organism evidence="9 10">
    <name type="scientific">Bacillus manliponensis</name>
    <dbReference type="NCBI Taxonomy" id="574376"/>
    <lineage>
        <taxon>Bacteria</taxon>
        <taxon>Bacillati</taxon>
        <taxon>Bacillota</taxon>
        <taxon>Bacilli</taxon>
        <taxon>Bacillales</taxon>
        <taxon>Bacillaceae</taxon>
        <taxon>Bacillus</taxon>
        <taxon>Bacillus cereus group</taxon>
    </lineage>
</organism>
<dbReference type="Pfam" id="PF00482">
    <property type="entry name" value="T2SSF"/>
    <property type="match status" value="2"/>
</dbReference>
<feature type="domain" description="Type II secretion system protein GspF" evidence="8">
    <location>
        <begin position="216"/>
        <end position="338"/>
    </location>
</feature>
<feature type="transmembrane region" description="Helical" evidence="7">
    <location>
        <begin position="163"/>
        <end position="186"/>
    </location>
</feature>
<proteinExistence type="inferred from homology"/>
<dbReference type="EMBL" id="JOTN01000007">
    <property type="protein sequence ID" value="KEK19552.1"/>
    <property type="molecule type" value="Genomic_DNA"/>
</dbReference>
<dbReference type="Proteomes" id="UP000027822">
    <property type="component" value="Unassembled WGS sequence"/>
</dbReference>
<evidence type="ECO:0000313" key="9">
    <source>
        <dbReference type="EMBL" id="KEK19552.1"/>
    </source>
</evidence>
<dbReference type="InterPro" id="IPR003004">
    <property type="entry name" value="GspF/PilC"/>
</dbReference>
<dbReference type="InterPro" id="IPR047692">
    <property type="entry name" value="T4P_ComGB"/>
</dbReference>
<evidence type="ECO:0000256" key="4">
    <source>
        <dbReference type="ARBA" id="ARBA00022692"/>
    </source>
</evidence>
<comment type="similarity">
    <text evidence="2">Belongs to the GSP F family.</text>
</comment>
<comment type="subcellular location">
    <subcellularLocation>
        <location evidence="1">Cell membrane</location>
        <topology evidence="1">Multi-pass membrane protein</topology>
    </subcellularLocation>
</comment>
<dbReference type="PRINTS" id="PR00812">
    <property type="entry name" value="BCTERIALGSPF"/>
</dbReference>
<keyword evidence="4 7" id="KW-0812">Transmembrane</keyword>
<accession>A0A073JZD0</accession>
<gene>
    <name evidence="9" type="ORF">BAMA_22430</name>
</gene>
<keyword evidence="6 7" id="KW-0472">Membrane</keyword>
<evidence type="ECO:0000256" key="5">
    <source>
        <dbReference type="ARBA" id="ARBA00022989"/>
    </source>
</evidence>
<evidence type="ECO:0000259" key="8">
    <source>
        <dbReference type="Pfam" id="PF00482"/>
    </source>
</evidence>
<feature type="transmembrane region" description="Helical" evidence="7">
    <location>
        <begin position="314"/>
        <end position="336"/>
    </location>
</feature>
<dbReference type="STRING" id="574376.BAMA_22430"/>
<evidence type="ECO:0000256" key="2">
    <source>
        <dbReference type="ARBA" id="ARBA00005745"/>
    </source>
</evidence>
<sequence>MCMFNKMKWRLHEQALLMKRLGELLTKGYSLLHALEFLQLHLQAEKKKQLCSVIEELKKGRSLHDVFQQLTFHADLLSYLFYAEKHGDIAFALQQGSVLLQHKDKRQKDIMKVLRYPLFLSVFLLAILLVFNLVLLPQFSTLYKSLQTETSSFTDTILTCIELLPYVIGGFLSLLGIAVFIYIFYIKQMHSVKRMDMFMRLPMINSFLRLMNSHYFATQLSALLQGGLSVLEALTLMSEQKHQPFFQYEAIYIKDLLTKGEQLDCILMNRRYYELELSFIMTHGQANGNLAAELRDYSEMIVEKTEEKMNKTLFIIQPILFACIGLTVVLMYLAMIMPMFQMMDTM</sequence>
<feature type="domain" description="Type II secretion system protein GspF" evidence="8">
    <location>
        <begin position="19"/>
        <end position="137"/>
    </location>
</feature>
<dbReference type="AlphaFoldDB" id="A0A073JZD0"/>
<keyword evidence="3" id="KW-1003">Cell membrane</keyword>
<dbReference type="Gene3D" id="1.20.81.30">
    <property type="entry name" value="Type II secretion system (T2SS), domain F"/>
    <property type="match status" value="2"/>
</dbReference>
<dbReference type="NCBIfam" id="NF041012">
    <property type="entry name" value="T4P_ComGB"/>
    <property type="match status" value="1"/>
</dbReference>
<feature type="transmembrane region" description="Helical" evidence="7">
    <location>
        <begin position="113"/>
        <end position="136"/>
    </location>
</feature>
<dbReference type="InterPro" id="IPR042094">
    <property type="entry name" value="T2SS_GspF_sf"/>
</dbReference>
<dbReference type="eggNOG" id="COG1459">
    <property type="taxonomic scope" value="Bacteria"/>
</dbReference>
<evidence type="ECO:0000256" key="1">
    <source>
        <dbReference type="ARBA" id="ARBA00004651"/>
    </source>
</evidence>
<keyword evidence="10" id="KW-1185">Reference proteome</keyword>
<name>A0A073JZD0_9BACI</name>
<dbReference type="InterPro" id="IPR018076">
    <property type="entry name" value="T2SS_GspF_dom"/>
</dbReference>
<dbReference type="PANTHER" id="PTHR30012">
    <property type="entry name" value="GENERAL SECRETION PATHWAY PROTEIN"/>
    <property type="match status" value="1"/>
</dbReference>
<evidence type="ECO:0000256" key="3">
    <source>
        <dbReference type="ARBA" id="ARBA00022475"/>
    </source>
</evidence>
<evidence type="ECO:0000313" key="10">
    <source>
        <dbReference type="Proteomes" id="UP000027822"/>
    </source>
</evidence>
<protein>
    <submittedName>
        <fullName evidence="9">Competence protein ComG</fullName>
    </submittedName>
</protein>
<comment type="caution">
    <text evidence="9">The sequence shown here is derived from an EMBL/GenBank/DDBJ whole genome shotgun (WGS) entry which is preliminary data.</text>
</comment>
<dbReference type="GO" id="GO:0005886">
    <property type="term" value="C:plasma membrane"/>
    <property type="evidence" value="ECO:0007669"/>
    <property type="project" value="UniProtKB-SubCell"/>
</dbReference>
<reference evidence="9 10" key="1">
    <citation type="submission" date="2014-06" db="EMBL/GenBank/DDBJ databases">
        <title>Draft genome sequence of Bacillus manliponensis JCM 15802 (MCCC 1A00708).</title>
        <authorList>
            <person name="Lai Q."/>
            <person name="Liu Y."/>
            <person name="Shao Z."/>
        </authorList>
    </citation>
    <scope>NUCLEOTIDE SEQUENCE [LARGE SCALE GENOMIC DNA]</scope>
    <source>
        <strain evidence="9 10">JCM 15802</strain>
    </source>
</reference>
<dbReference type="PANTHER" id="PTHR30012:SF0">
    <property type="entry name" value="TYPE II SECRETION SYSTEM PROTEIN F-RELATED"/>
    <property type="match status" value="1"/>
</dbReference>